<reference evidence="10 11" key="1">
    <citation type="journal article" date="2016" name="Int. J. Syst. Evol. Microbiol.">
        <title>Chitinibacter fontanus sp. nov., isolated from a spring.</title>
        <authorList>
            <person name="Sheu S.Y."/>
            <person name="Li Y.S."/>
            <person name="Young C.C."/>
            <person name="Chen W.M."/>
        </authorList>
    </citation>
    <scope>NUCLEOTIDE SEQUENCE [LARGE SCALE GENOMIC DNA]</scope>
    <source>
        <strain evidence="10 11">STM-7</strain>
    </source>
</reference>
<evidence type="ECO:0000256" key="6">
    <source>
        <dbReference type="ARBA" id="ARBA00023136"/>
    </source>
</evidence>
<proteinExistence type="inferred from homology"/>
<protein>
    <submittedName>
        <fullName evidence="10">TolC family outer membrane protein</fullName>
    </submittedName>
</protein>
<evidence type="ECO:0000313" key="11">
    <source>
        <dbReference type="Proteomes" id="UP000510822"/>
    </source>
</evidence>
<dbReference type="SUPFAM" id="SSF56954">
    <property type="entry name" value="Outer membrane efflux proteins (OEP)"/>
    <property type="match status" value="1"/>
</dbReference>
<dbReference type="AlphaFoldDB" id="A0A7D5V9N3"/>
<keyword evidence="4" id="KW-1134">Transmembrane beta strand</keyword>
<dbReference type="Gene3D" id="1.20.1600.10">
    <property type="entry name" value="Outer membrane efflux proteins (OEP)"/>
    <property type="match status" value="1"/>
</dbReference>
<dbReference type="GO" id="GO:0009279">
    <property type="term" value="C:cell outer membrane"/>
    <property type="evidence" value="ECO:0007669"/>
    <property type="project" value="UniProtKB-SubCell"/>
</dbReference>
<evidence type="ECO:0000256" key="4">
    <source>
        <dbReference type="ARBA" id="ARBA00022452"/>
    </source>
</evidence>
<dbReference type="EMBL" id="CP058952">
    <property type="protein sequence ID" value="QLI81060.1"/>
    <property type="molecule type" value="Genomic_DNA"/>
</dbReference>
<accession>A0A7D5V9N3</accession>
<dbReference type="KEGG" id="cfon:HZU75_05695"/>
<evidence type="ECO:0000313" key="10">
    <source>
        <dbReference type="EMBL" id="QLI81060.1"/>
    </source>
</evidence>
<dbReference type="Pfam" id="PF02321">
    <property type="entry name" value="OEP"/>
    <property type="match status" value="2"/>
</dbReference>
<dbReference type="InterPro" id="IPR051906">
    <property type="entry name" value="TolC-like"/>
</dbReference>
<evidence type="ECO:0000256" key="3">
    <source>
        <dbReference type="ARBA" id="ARBA00022448"/>
    </source>
</evidence>
<keyword evidence="7" id="KW-0998">Cell outer membrane</keyword>
<comment type="similarity">
    <text evidence="2">Belongs to the outer membrane factor (OMF) (TC 1.B.17) family.</text>
</comment>
<dbReference type="InterPro" id="IPR010130">
    <property type="entry name" value="T1SS_OMP_TolC"/>
</dbReference>
<dbReference type="RefSeq" id="WP_180308191.1">
    <property type="nucleotide sequence ID" value="NZ_CP058952.1"/>
</dbReference>
<dbReference type="NCBIfam" id="TIGR01844">
    <property type="entry name" value="type_I_sec_TolC"/>
    <property type="match status" value="1"/>
</dbReference>
<evidence type="ECO:0000256" key="7">
    <source>
        <dbReference type="ARBA" id="ARBA00023237"/>
    </source>
</evidence>
<dbReference type="GO" id="GO:0015562">
    <property type="term" value="F:efflux transmembrane transporter activity"/>
    <property type="evidence" value="ECO:0007669"/>
    <property type="project" value="InterPro"/>
</dbReference>
<organism evidence="10 11">
    <name type="scientific">Chitinibacter fontanus</name>
    <dbReference type="NCBI Taxonomy" id="1737446"/>
    <lineage>
        <taxon>Bacteria</taxon>
        <taxon>Pseudomonadati</taxon>
        <taxon>Pseudomonadota</taxon>
        <taxon>Betaproteobacteria</taxon>
        <taxon>Neisseriales</taxon>
        <taxon>Chitinibacteraceae</taxon>
        <taxon>Chitinibacter</taxon>
    </lineage>
</organism>
<feature type="coiled-coil region" evidence="8">
    <location>
        <begin position="326"/>
        <end position="353"/>
    </location>
</feature>
<keyword evidence="5" id="KW-0812">Transmembrane</keyword>
<keyword evidence="9" id="KW-0732">Signal</keyword>
<keyword evidence="6" id="KW-0472">Membrane</keyword>
<gene>
    <name evidence="10" type="ORF">HZU75_05695</name>
</gene>
<feature type="signal peptide" evidence="9">
    <location>
        <begin position="1"/>
        <end position="21"/>
    </location>
</feature>
<keyword evidence="8" id="KW-0175">Coiled coil</keyword>
<feature type="chain" id="PRO_5028990876" evidence="9">
    <location>
        <begin position="22"/>
        <end position="445"/>
    </location>
</feature>
<sequence length="445" mass="47964">MKLKSSLIGLSLLSLSSGVWATDLLQAWQSAAKFDAQISAARNARIAGQEKAEQGQALLLPKVTLNGNAAYSQTDYTPGHSSATIKDTSVDGNTYGYSIAAAQPIYRAEAFAAADQLKKQTELANVQYRQAEQDLILRVSKTYFELLAAQEKVQLVQAQKQAVAEQLAFAKKSFDVGVATITDTDEAQASYDSILAAEILAKNDLEVKTSAFALLTGLNDSQLATIGDRLQPQGPIPNDLATWLQKAQSSSLSNSGQQLALDIATREIDKYKALSAPTLDLVASYGNDWTGSGLSRSGATDQNATGAIKLQLSIPIYTGGDRSSRLREAAAKKDQQRDTVEATRRDVEQATKQAFLGVNAGAAQIRALQQVLKSSESLLASSKLGREVGVRTTIDVLNAEQKYYATRYDLIVARYTYLYARLLLAASAGELAEKDLIAVNEWLVK</sequence>
<keyword evidence="3" id="KW-0813">Transport</keyword>
<name>A0A7D5V9N3_9NEIS</name>
<dbReference type="GO" id="GO:1990281">
    <property type="term" value="C:efflux pump complex"/>
    <property type="evidence" value="ECO:0007669"/>
    <property type="project" value="TreeGrafter"/>
</dbReference>
<dbReference type="Proteomes" id="UP000510822">
    <property type="component" value="Chromosome"/>
</dbReference>
<dbReference type="PANTHER" id="PTHR30026">
    <property type="entry name" value="OUTER MEMBRANE PROTEIN TOLC"/>
    <property type="match status" value="1"/>
</dbReference>
<evidence type="ECO:0000256" key="5">
    <source>
        <dbReference type="ARBA" id="ARBA00022692"/>
    </source>
</evidence>
<evidence type="ECO:0000256" key="2">
    <source>
        <dbReference type="ARBA" id="ARBA00007613"/>
    </source>
</evidence>
<comment type="subcellular location">
    <subcellularLocation>
        <location evidence="1">Cell outer membrane</location>
    </subcellularLocation>
</comment>
<dbReference type="PANTHER" id="PTHR30026:SF20">
    <property type="entry name" value="OUTER MEMBRANE PROTEIN TOLC"/>
    <property type="match status" value="1"/>
</dbReference>
<keyword evidence="11" id="KW-1185">Reference proteome</keyword>
<evidence type="ECO:0000256" key="1">
    <source>
        <dbReference type="ARBA" id="ARBA00004442"/>
    </source>
</evidence>
<dbReference type="InterPro" id="IPR003423">
    <property type="entry name" value="OMP_efflux"/>
</dbReference>
<evidence type="ECO:0000256" key="9">
    <source>
        <dbReference type="SAM" id="SignalP"/>
    </source>
</evidence>
<dbReference type="GO" id="GO:0015288">
    <property type="term" value="F:porin activity"/>
    <property type="evidence" value="ECO:0007669"/>
    <property type="project" value="TreeGrafter"/>
</dbReference>
<evidence type="ECO:0000256" key="8">
    <source>
        <dbReference type="SAM" id="Coils"/>
    </source>
</evidence>